<evidence type="ECO:0000313" key="2">
    <source>
        <dbReference type="Proteomes" id="UP000184526"/>
    </source>
</evidence>
<evidence type="ECO:0000313" key="1">
    <source>
        <dbReference type="EMBL" id="SHH49674.1"/>
    </source>
</evidence>
<evidence type="ECO:0008006" key="3">
    <source>
        <dbReference type="Google" id="ProtNLM"/>
    </source>
</evidence>
<accession>A0A1M5TG38</accession>
<reference evidence="1 2" key="1">
    <citation type="submission" date="2016-11" db="EMBL/GenBank/DDBJ databases">
        <authorList>
            <person name="Jaros S."/>
            <person name="Januszkiewicz K."/>
            <person name="Wedrychowicz H."/>
        </authorList>
    </citation>
    <scope>NUCLEOTIDE SEQUENCE [LARGE SCALE GENOMIC DNA]</scope>
    <source>
        <strain evidence="1 2">DSM 3089</strain>
    </source>
</reference>
<dbReference type="OrthoDB" id="2677224at2"/>
<gene>
    <name evidence="1" type="ORF">SAMN02745196_00568</name>
</gene>
<dbReference type="RefSeq" id="WP_072829836.1">
    <property type="nucleotide sequence ID" value="NZ_FQXP01000003.1"/>
</dbReference>
<protein>
    <recommendedName>
        <fullName evidence="3">Lipoprotein</fullName>
    </recommendedName>
</protein>
<dbReference type="EMBL" id="FQXP01000003">
    <property type="protein sequence ID" value="SHH49674.1"/>
    <property type="molecule type" value="Genomic_DNA"/>
</dbReference>
<sequence length="522" mass="59921">MKKRFFLLISLIIFTSLLLQGCLGNYNEIDGDGKGKTSILSTESVVSPENKILPIQGTWEFKDYLTLTEPTVSSNTKGESVYDVIGKKAVFSKEYVYIDKEVCNSPQYKIKSVDTNKYLYYNMKKTKQEVNITSQYVDVISISSKENYFYDVIRVDDTNILIKVNGTLYYLQKISDEFEEYSYGSLEDTKRNSISSNPIYLTSGVILGFKFKEDNSSREGYSYGSMWLPFFNGEFQQGILIPKLIVPRMYGFQVIDFVDNVNDNEPNQHLYVKNMDGINYGNYANLKEEDYSKYIGKEDEVTEINFIGNDYIALQNVDRTTNEIINYEVKSLDDLSMPIDIANIFGVKGKSQFAAMAKDEVMRSKNNIEGLFFDPNNYTMKRSNGHWQLEGRVDIMNAEEGMSSQVFNLNLDPEDTLVNYDELYIPWSKIKDTVPNAVDAFITPSKNVALILTKDSIQVHKINNRILNSEEVDIIETPSSIIKIPEGTSVIMAEWAQGEEYVKRWHSVLEQFKKREILPENK</sequence>
<proteinExistence type="predicted"/>
<dbReference type="PROSITE" id="PS51257">
    <property type="entry name" value="PROKAR_LIPOPROTEIN"/>
    <property type="match status" value="1"/>
</dbReference>
<dbReference type="STRING" id="1121306.SAMN02745196_00568"/>
<keyword evidence="2" id="KW-1185">Reference proteome</keyword>
<dbReference type="Proteomes" id="UP000184526">
    <property type="component" value="Unassembled WGS sequence"/>
</dbReference>
<dbReference type="AlphaFoldDB" id="A0A1M5TG38"/>
<name>A0A1M5TG38_9CLOT</name>
<organism evidence="1 2">
    <name type="scientific">Clostridium collagenovorans DSM 3089</name>
    <dbReference type="NCBI Taxonomy" id="1121306"/>
    <lineage>
        <taxon>Bacteria</taxon>
        <taxon>Bacillati</taxon>
        <taxon>Bacillota</taxon>
        <taxon>Clostridia</taxon>
        <taxon>Eubacteriales</taxon>
        <taxon>Clostridiaceae</taxon>
        <taxon>Clostridium</taxon>
    </lineage>
</organism>